<dbReference type="PANTHER" id="PTHR42643">
    <property type="entry name" value="IONOTROPIC RECEPTOR 20A-RELATED"/>
    <property type="match status" value="1"/>
</dbReference>
<evidence type="ECO:0000313" key="12">
    <source>
        <dbReference type="EMBL" id="KAG7162451.1"/>
    </source>
</evidence>
<organism evidence="12 13">
    <name type="scientific">Homarus americanus</name>
    <name type="common">American lobster</name>
    <dbReference type="NCBI Taxonomy" id="6706"/>
    <lineage>
        <taxon>Eukaryota</taxon>
        <taxon>Metazoa</taxon>
        <taxon>Ecdysozoa</taxon>
        <taxon>Arthropoda</taxon>
        <taxon>Crustacea</taxon>
        <taxon>Multicrustacea</taxon>
        <taxon>Malacostraca</taxon>
        <taxon>Eumalacostraca</taxon>
        <taxon>Eucarida</taxon>
        <taxon>Decapoda</taxon>
        <taxon>Pleocyemata</taxon>
        <taxon>Astacidea</taxon>
        <taxon>Nephropoidea</taxon>
        <taxon>Nephropidae</taxon>
        <taxon>Homarus</taxon>
    </lineage>
</organism>
<keyword evidence="3" id="KW-1003">Cell membrane</keyword>
<feature type="transmembrane region" description="Helical" evidence="9">
    <location>
        <begin position="435"/>
        <end position="458"/>
    </location>
</feature>
<dbReference type="Gene3D" id="3.40.190.10">
    <property type="entry name" value="Periplasmic binding protein-like II"/>
    <property type="match status" value="1"/>
</dbReference>
<comment type="subcellular location">
    <subcellularLocation>
        <location evidence="1">Cell membrane</location>
        <topology evidence="1">Multi-pass membrane protein</topology>
    </subcellularLocation>
</comment>
<sequence>MLKILSSRIVFLVVLVKFGLAKLPHLHVSAQDTLTSAREAVKAVLAPETYSTCSVFLFHDGTISSSSAFMMLRQLRASGGVGMFQVPVHNQELNVSLVQLNRAVADARQLLQVSWCVTVVVVSDDPVFLTAFAEWSLKGRLLVWSTRLLVVTLLPLPELQHLHKTFSMTNSMLLVVDDTISRRFIRRPTLKLVMVGGILNRQVTKDDPEAPGRKRLWFTGLDVTMLEHIATALNMSYTFVTPPDRSLGTLREDGTWSGMEVDLSPQLFGVSVSRAEVVSFTYPIQTFSLRILASRGKAQVDTWGFLLPFDPLVWMAILVSFLATPAAAFIATSWLSAKTTRQNNNTTHIFVFFRVLFQQDISVATVWWWHRIVLAVWILMTLVLTRSYAGNLMALLAVRHIPQPYQSLRDVLDDPSVNMMWEANTKFIKYFRGMFVILVGGEALGLFVLACEIVLARIRPFFNSVE</sequence>
<dbReference type="InterPro" id="IPR052192">
    <property type="entry name" value="Insect_Ionotropic_Sensory_Rcpt"/>
</dbReference>
<dbReference type="PANTHER" id="PTHR42643:SF24">
    <property type="entry name" value="IONOTROPIC RECEPTOR 60A"/>
    <property type="match status" value="1"/>
</dbReference>
<evidence type="ECO:0000313" key="13">
    <source>
        <dbReference type="Proteomes" id="UP000747542"/>
    </source>
</evidence>
<dbReference type="GO" id="GO:0005886">
    <property type="term" value="C:plasma membrane"/>
    <property type="evidence" value="ECO:0007669"/>
    <property type="project" value="UniProtKB-SubCell"/>
</dbReference>
<keyword evidence="13" id="KW-1185">Reference proteome</keyword>
<name>A0A8J5JQV4_HOMAM</name>
<evidence type="ECO:0000256" key="1">
    <source>
        <dbReference type="ARBA" id="ARBA00004651"/>
    </source>
</evidence>
<feature type="transmembrane region" description="Helical" evidence="9">
    <location>
        <begin position="312"/>
        <end position="337"/>
    </location>
</feature>
<evidence type="ECO:0000256" key="3">
    <source>
        <dbReference type="ARBA" id="ARBA00022475"/>
    </source>
</evidence>
<feature type="domain" description="Ionotropic glutamate receptor C-terminal" evidence="11">
    <location>
        <begin position="313"/>
        <end position="441"/>
    </location>
</feature>
<proteinExistence type="inferred from homology"/>
<evidence type="ECO:0000256" key="2">
    <source>
        <dbReference type="ARBA" id="ARBA00008685"/>
    </source>
</evidence>
<keyword evidence="8" id="KW-0325">Glycoprotein</keyword>
<dbReference type="AlphaFoldDB" id="A0A8J5JQV4"/>
<evidence type="ECO:0000259" key="11">
    <source>
        <dbReference type="Pfam" id="PF00060"/>
    </source>
</evidence>
<dbReference type="InterPro" id="IPR001320">
    <property type="entry name" value="Iontro_rcpt_C"/>
</dbReference>
<comment type="caution">
    <text evidence="12">The sequence shown here is derived from an EMBL/GenBank/DDBJ whole genome shotgun (WGS) entry which is preliminary data.</text>
</comment>
<dbReference type="Pfam" id="PF00060">
    <property type="entry name" value="Lig_chan"/>
    <property type="match status" value="1"/>
</dbReference>
<evidence type="ECO:0000256" key="5">
    <source>
        <dbReference type="ARBA" id="ARBA00022989"/>
    </source>
</evidence>
<feature type="transmembrane region" description="Helical" evidence="9">
    <location>
        <begin position="375"/>
        <end position="398"/>
    </location>
</feature>
<dbReference type="SUPFAM" id="SSF53850">
    <property type="entry name" value="Periplasmic binding protein-like II"/>
    <property type="match status" value="1"/>
</dbReference>
<dbReference type="GO" id="GO:0015276">
    <property type="term" value="F:ligand-gated monoatomic ion channel activity"/>
    <property type="evidence" value="ECO:0007669"/>
    <property type="project" value="InterPro"/>
</dbReference>
<reference evidence="12" key="1">
    <citation type="journal article" date="2021" name="Sci. Adv.">
        <title>The American lobster genome reveals insights on longevity, neural, and immune adaptations.</title>
        <authorList>
            <person name="Polinski J.M."/>
            <person name="Zimin A.V."/>
            <person name="Clark K.F."/>
            <person name="Kohn A.B."/>
            <person name="Sadowski N."/>
            <person name="Timp W."/>
            <person name="Ptitsyn A."/>
            <person name="Khanna P."/>
            <person name="Romanova D.Y."/>
            <person name="Williams P."/>
            <person name="Greenwood S.J."/>
            <person name="Moroz L.L."/>
            <person name="Walt D.R."/>
            <person name="Bodnar A.G."/>
        </authorList>
    </citation>
    <scope>NUCLEOTIDE SEQUENCE</scope>
    <source>
        <strain evidence="12">GMGI-L3</strain>
    </source>
</reference>
<comment type="similarity">
    <text evidence="2">Belongs to the glutamate-gated ion channel (TC 1.A.10.1) family.</text>
</comment>
<evidence type="ECO:0000256" key="7">
    <source>
        <dbReference type="ARBA" id="ARBA00023170"/>
    </source>
</evidence>
<evidence type="ECO:0000256" key="4">
    <source>
        <dbReference type="ARBA" id="ARBA00022692"/>
    </source>
</evidence>
<evidence type="ECO:0000256" key="8">
    <source>
        <dbReference type="ARBA" id="ARBA00023180"/>
    </source>
</evidence>
<dbReference type="EMBL" id="JAHLQT010027705">
    <property type="protein sequence ID" value="KAG7162451.1"/>
    <property type="molecule type" value="Genomic_DNA"/>
</dbReference>
<evidence type="ECO:0000256" key="10">
    <source>
        <dbReference type="SAM" id="SignalP"/>
    </source>
</evidence>
<feature type="chain" id="PRO_5035270130" evidence="10">
    <location>
        <begin position="22"/>
        <end position="466"/>
    </location>
</feature>
<protein>
    <submittedName>
        <fullName evidence="12">Glutamate receptor ionotropic, kainate 4-like 6</fullName>
    </submittedName>
</protein>
<dbReference type="Gene3D" id="1.10.287.70">
    <property type="match status" value="1"/>
</dbReference>
<dbReference type="GO" id="GO:0050906">
    <property type="term" value="P:detection of stimulus involved in sensory perception"/>
    <property type="evidence" value="ECO:0007669"/>
    <property type="project" value="UniProtKB-ARBA"/>
</dbReference>
<evidence type="ECO:0000256" key="6">
    <source>
        <dbReference type="ARBA" id="ARBA00023136"/>
    </source>
</evidence>
<gene>
    <name evidence="12" type="primary">Grik4-L6</name>
    <name evidence="12" type="ORF">Hamer_G007995</name>
</gene>
<keyword evidence="4 9" id="KW-0812">Transmembrane</keyword>
<keyword evidence="5 9" id="KW-1133">Transmembrane helix</keyword>
<keyword evidence="7 12" id="KW-0675">Receptor</keyword>
<keyword evidence="6 9" id="KW-0472">Membrane</keyword>
<evidence type="ECO:0000256" key="9">
    <source>
        <dbReference type="SAM" id="Phobius"/>
    </source>
</evidence>
<feature type="signal peptide" evidence="10">
    <location>
        <begin position="1"/>
        <end position="21"/>
    </location>
</feature>
<accession>A0A8J5JQV4</accession>
<dbReference type="Proteomes" id="UP000747542">
    <property type="component" value="Unassembled WGS sequence"/>
</dbReference>
<keyword evidence="10" id="KW-0732">Signal</keyword>